<proteinExistence type="predicted"/>
<feature type="region of interest" description="Disordered" evidence="1">
    <location>
        <begin position="1"/>
        <end position="99"/>
    </location>
</feature>
<evidence type="ECO:0008006" key="4">
    <source>
        <dbReference type="Google" id="ProtNLM"/>
    </source>
</evidence>
<evidence type="ECO:0000313" key="3">
    <source>
        <dbReference type="Proteomes" id="UP000712600"/>
    </source>
</evidence>
<comment type="caution">
    <text evidence="2">The sequence shown here is derived from an EMBL/GenBank/DDBJ whole genome shotgun (WGS) entry which is preliminary data.</text>
</comment>
<dbReference type="AlphaFoldDB" id="A0A8S9QGC3"/>
<feature type="region of interest" description="Disordered" evidence="1">
    <location>
        <begin position="512"/>
        <end position="531"/>
    </location>
</feature>
<sequence length="531" mass="60591">MIDGDTFDDDDLMDEDELLYDENQKEDEIVSPRDTGTTPRSIEAHTIPENASEEEKAEEKLIGIGMKITEPRLRRDGSSSSPSLQTPSKRKKGSPNHIATGLSLRKRNLLVGRASPKIKEIKGGPSMGLLAKTAKFQVELNADLPIKFALRAQLPTGEIVHVSLEYSNLHRWCHSCHLLSHEDENCPQLSEKEKENHRLAKEVNRDQGLQPRNDNNRKDINRNGDLPKRHNVAEQKLSSHQERRSDEGSQRDNRDSVWKRIDSRYAPRDDHRGDNRNAHRDRDKPTFNKETYNKRRYDDSFASSRQRVDAKKAEKKLVSQTHGSNEATEGPRDLHLERHVSIQGTTSDQNQLVRRSISSPEHVRERPFMLSLQKRSSGELKLKEKVGELGDSSDTVSSAKKSLRFAAENNPSSPPAQTGKKKDKSWYKQTLEEDEVTDHTAETNINKEIQDDHQEFDDPNAERILEEEDWMNQDATFDVDENELLYDEKQQEEEPALSSDRIPLPLIIEGYTESGKEMTEASVEESPKQSG</sequence>
<feature type="compositionally biased region" description="Basic and acidic residues" evidence="1">
    <location>
        <begin position="306"/>
        <end position="317"/>
    </location>
</feature>
<feature type="compositionally biased region" description="Polar residues" evidence="1">
    <location>
        <begin position="318"/>
        <end position="327"/>
    </location>
</feature>
<feature type="region of interest" description="Disordered" evidence="1">
    <location>
        <begin position="404"/>
        <end position="425"/>
    </location>
</feature>
<accession>A0A8S9QGC3</accession>
<feature type="compositionally biased region" description="Basic and acidic residues" evidence="1">
    <location>
        <begin position="214"/>
        <end position="299"/>
    </location>
</feature>
<dbReference type="Proteomes" id="UP000712600">
    <property type="component" value="Unassembled WGS sequence"/>
</dbReference>
<feature type="compositionally biased region" description="Acidic residues" evidence="1">
    <location>
        <begin position="1"/>
        <end position="20"/>
    </location>
</feature>
<gene>
    <name evidence="2" type="ORF">F2Q69_00021947</name>
</gene>
<feature type="compositionally biased region" description="Basic and acidic residues" evidence="1">
    <location>
        <begin position="190"/>
        <end position="205"/>
    </location>
</feature>
<dbReference type="EMBL" id="QGKX02001290">
    <property type="protein sequence ID" value="KAF3541679.1"/>
    <property type="molecule type" value="Genomic_DNA"/>
</dbReference>
<name>A0A8S9QGC3_BRACR</name>
<feature type="compositionally biased region" description="Basic and acidic residues" evidence="1">
    <location>
        <begin position="22"/>
        <end position="31"/>
    </location>
</feature>
<evidence type="ECO:0000313" key="2">
    <source>
        <dbReference type="EMBL" id="KAF3541679.1"/>
    </source>
</evidence>
<reference evidence="2" key="1">
    <citation type="submission" date="2019-12" db="EMBL/GenBank/DDBJ databases">
        <title>Genome sequencing and annotation of Brassica cretica.</title>
        <authorList>
            <person name="Studholme D.J."/>
            <person name="Sarris P."/>
        </authorList>
    </citation>
    <scope>NUCLEOTIDE SEQUENCE</scope>
    <source>
        <strain evidence="2">PFS-109/04</strain>
        <tissue evidence="2">Leaf</tissue>
    </source>
</reference>
<feature type="region of interest" description="Disordered" evidence="1">
    <location>
        <begin position="190"/>
        <end position="372"/>
    </location>
</feature>
<organism evidence="2 3">
    <name type="scientific">Brassica cretica</name>
    <name type="common">Mustard</name>
    <dbReference type="NCBI Taxonomy" id="69181"/>
    <lineage>
        <taxon>Eukaryota</taxon>
        <taxon>Viridiplantae</taxon>
        <taxon>Streptophyta</taxon>
        <taxon>Embryophyta</taxon>
        <taxon>Tracheophyta</taxon>
        <taxon>Spermatophyta</taxon>
        <taxon>Magnoliopsida</taxon>
        <taxon>eudicotyledons</taxon>
        <taxon>Gunneridae</taxon>
        <taxon>Pentapetalae</taxon>
        <taxon>rosids</taxon>
        <taxon>malvids</taxon>
        <taxon>Brassicales</taxon>
        <taxon>Brassicaceae</taxon>
        <taxon>Brassiceae</taxon>
        <taxon>Brassica</taxon>
    </lineage>
</organism>
<feature type="compositionally biased region" description="Basic and acidic residues" evidence="1">
    <location>
        <begin position="329"/>
        <end position="340"/>
    </location>
</feature>
<protein>
    <recommendedName>
        <fullName evidence="4">Zinc knuckle CX2CX4HX4C domain-containing protein</fullName>
    </recommendedName>
</protein>
<feature type="compositionally biased region" description="Polar residues" evidence="1">
    <location>
        <begin position="342"/>
        <end position="359"/>
    </location>
</feature>
<evidence type="ECO:0000256" key="1">
    <source>
        <dbReference type="SAM" id="MobiDB-lite"/>
    </source>
</evidence>